<dbReference type="CDD" id="cd12148">
    <property type="entry name" value="fungal_TF_MHR"/>
    <property type="match status" value="1"/>
</dbReference>
<protein>
    <submittedName>
        <fullName evidence="12">General substrate transporter</fullName>
    </submittedName>
</protein>
<reference evidence="12" key="2">
    <citation type="submission" date="2021-08" db="EMBL/GenBank/DDBJ databases">
        <authorList>
            <person name="Gostincar C."/>
            <person name="Sun X."/>
            <person name="Song Z."/>
            <person name="Gunde-Cimerman N."/>
        </authorList>
    </citation>
    <scope>NUCLEOTIDE SEQUENCE</scope>
    <source>
        <strain evidence="12">EXF-9298</strain>
    </source>
</reference>
<comment type="subcellular location">
    <subcellularLocation>
        <location evidence="1">Membrane</location>
        <topology evidence="1">Multi-pass membrane protein</topology>
    </subcellularLocation>
</comment>
<feature type="non-terminal residue" evidence="12">
    <location>
        <position position="1"/>
    </location>
</feature>
<dbReference type="Pfam" id="PF00083">
    <property type="entry name" value="Sugar_tr"/>
    <property type="match status" value="1"/>
</dbReference>
<dbReference type="InterPro" id="IPR050360">
    <property type="entry name" value="MFS_Sugar_Transporters"/>
</dbReference>
<dbReference type="GO" id="GO:0005351">
    <property type="term" value="F:carbohydrate:proton symporter activity"/>
    <property type="evidence" value="ECO:0007669"/>
    <property type="project" value="TreeGrafter"/>
</dbReference>
<keyword evidence="4" id="KW-0762">Sugar transport</keyword>
<dbReference type="InterPro" id="IPR005828">
    <property type="entry name" value="MFS_sugar_transport-like"/>
</dbReference>
<dbReference type="InterPro" id="IPR036259">
    <property type="entry name" value="MFS_trans_sf"/>
</dbReference>
<dbReference type="FunFam" id="1.20.1250.20:FF:000254">
    <property type="entry name" value="MAL31p Maltose permease"/>
    <property type="match status" value="1"/>
</dbReference>
<evidence type="ECO:0000256" key="6">
    <source>
        <dbReference type="ARBA" id="ARBA00022989"/>
    </source>
</evidence>
<feature type="transmembrane region" description="Helical" evidence="10">
    <location>
        <begin position="1141"/>
        <end position="1163"/>
    </location>
</feature>
<feature type="transmembrane region" description="Helical" evidence="10">
    <location>
        <begin position="1209"/>
        <end position="1232"/>
    </location>
</feature>
<dbReference type="PROSITE" id="PS50850">
    <property type="entry name" value="MFS"/>
    <property type="match status" value="1"/>
</dbReference>
<feature type="transmembrane region" description="Helical" evidence="10">
    <location>
        <begin position="958"/>
        <end position="979"/>
    </location>
</feature>
<organism evidence="12 13">
    <name type="scientific">Aureobasidium melanogenum</name>
    <name type="common">Aureobasidium pullulans var. melanogenum</name>
    <dbReference type="NCBI Taxonomy" id="46634"/>
    <lineage>
        <taxon>Eukaryota</taxon>
        <taxon>Fungi</taxon>
        <taxon>Dikarya</taxon>
        <taxon>Ascomycota</taxon>
        <taxon>Pezizomycotina</taxon>
        <taxon>Dothideomycetes</taxon>
        <taxon>Dothideomycetidae</taxon>
        <taxon>Dothideales</taxon>
        <taxon>Saccotheciaceae</taxon>
        <taxon>Aureobasidium</taxon>
    </lineage>
</organism>
<dbReference type="Gene3D" id="1.20.1250.20">
    <property type="entry name" value="MFS general substrate transporter like domains"/>
    <property type="match status" value="1"/>
</dbReference>
<keyword evidence="3" id="KW-0813">Transport</keyword>
<evidence type="ECO:0000256" key="4">
    <source>
        <dbReference type="ARBA" id="ARBA00022597"/>
    </source>
</evidence>
<keyword evidence="7 10" id="KW-0472">Membrane</keyword>
<evidence type="ECO:0000259" key="11">
    <source>
        <dbReference type="PROSITE" id="PS50850"/>
    </source>
</evidence>
<dbReference type="InterPro" id="IPR005829">
    <property type="entry name" value="Sugar_transporter_CS"/>
</dbReference>
<name>A0A9P8K234_AURME</name>
<dbReference type="SUPFAM" id="SSF103473">
    <property type="entry name" value="MFS general substrate transporter"/>
    <property type="match status" value="1"/>
</dbReference>
<dbReference type="InterPro" id="IPR003663">
    <property type="entry name" value="Sugar/inositol_transpt"/>
</dbReference>
<keyword evidence="6 10" id="KW-1133">Transmembrane helix</keyword>
<feature type="transmembrane region" description="Helical" evidence="10">
    <location>
        <begin position="821"/>
        <end position="844"/>
    </location>
</feature>
<comment type="caution">
    <text evidence="12">The sequence shown here is derived from an EMBL/GenBank/DDBJ whole genome shotgun (WGS) entry which is preliminary data.</text>
</comment>
<feature type="transmembrane region" description="Helical" evidence="10">
    <location>
        <begin position="1175"/>
        <end position="1197"/>
    </location>
</feature>
<feature type="transmembrane region" description="Helical" evidence="10">
    <location>
        <begin position="900"/>
        <end position="918"/>
    </location>
</feature>
<evidence type="ECO:0000256" key="2">
    <source>
        <dbReference type="ARBA" id="ARBA00010992"/>
    </source>
</evidence>
<reference evidence="12" key="1">
    <citation type="journal article" date="2021" name="J Fungi (Basel)">
        <title>Virulence traits and population genomics of the black yeast Aureobasidium melanogenum.</title>
        <authorList>
            <person name="Cernosa A."/>
            <person name="Sun X."/>
            <person name="Gostincar C."/>
            <person name="Fang C."/>
            <person name="Gunde-Cimerman N."/>
            <person name="Song Z."/>
        </authorList>
    </citation>
    <scope>NUCLEOTIDE SEQUENCE</scope>
    <source>
        <strain evidence="12">EXF-9298</strain>
    </source>
</reference>
<dbReference type="GO" id="GO:0008270">
    <property type="term" value="F:zinc ion binding"/>
    <property type="evidence" value="ECO:0007669"/>
    <property type="project" value="InterPro"/>
</dbReference>
<accession>A0A9P8K234</accession>
<proteinExistence type="inferred from homology"/>
<dbReference type="InterPro" id="IPR007219">
    <property type="entry name" value="XnlR_reg_dom"/>
</dbReference>
<evidence type="ECO:0000256" key="9">
    <source>
        <dbReference type="SAM" id="MobiDB-lite"/>
    </source>
</evidence>
<comment type="similarity">
    <text evidence="2">Belongs to the major facilitator superfamily. Sugar transporter (TC 2.A.1.1) family.</text>
</comment>
<feature type="region of interest" description="Disordered" evidence="9">
    <location>
        <begin position="1"/>
        <end position="34"/>
    </location>
</feature>
<keyword evidence="13" id="KW-1185">Reference proteome</keyword>
<dbReference type="EMBL" id="JAHFXS010000048">
    <property type="protein sequence ID" value="KAG9990087.1"/>
    <property type="molecule type" value="Genomic_DNA"/>
</dbReference>
<feature type="transmembrane region" description="Helical" evidence="10">
    <location>
        <begin position="1115"/>
        <end position="1134"/>
    </location>
</feature>
<dbReference type="Proteomes" id="UP000729357">
    <property type="component" value="Unassembled WGS sequence"/>
</dbReference>
<feature type="domain" description="Major facilitator superfamily (MFS) profile" evidence="11">
    <location>
        <begin position="822"/>
        <end position="1266"/>
    </location>
</feature>
<feature type="transmembrane region" description="Helical" evidence="10">
    <location>
        <begin position="1244"/>
        <end position="1260"/>
    </location>
</feature>
<evidence type="ECO:0000313" key="12">
    <source>
        <dbReference type="EMBL" id="KAG9990087.1"/>
    </source>
</evidence>
<gene>
    <name evidence="12" type="ORF">KCU98_g1405</name>
</gene>
<evidence type="ECO:0000256" key="10">
    <source>
        <dbReference type="SAM" id="Phobius"/>
    </source>
</evidence>
<feature type="transmembrane region" description="Helical" evidence="10">
    <location>
        <begin position="991"/>
        <end position="1010"/>
    </location>
</feature>
<evidence type="ECO:0000256" key="5">
    <source>
        <dbReference type="ARBA" id="ARBA00022692"/>
    </source>
</evidence>
<keyword evidence="5 10" id="KW-0812">Transmembrane</keyword>
<dbReference type="InterPro" id="IPR020846">
    <property type="entry name" value="MFS_dom"/>
</dbReference>
<dbReference type="GO" id="GO:0003677">
    <property type="term" value="F:DNA binding"/>
    <property type="evidence" value="ECO:0007669"/>
    <property type="project" value="InterPro"/>
</dbReference>
<evidence type="ECO:0000256" key="7">
    <source>
        <dbReference type="ARBA" id="ARBA00023136"/>
    </source>
</evidence>
<dbReference type="PANTHER" id="PTHR48022">
    <property type="entry name" value="PLASTIDIC GLUCOSE TRANSPORTER 4"/>
    <property type="match status" value="1"/>
</dbReference>
<feature type="transmembrane region" description="Helical" evidence="10">
    <location>
        <begin position="1079"/>
        <end position="1103"/>
    </location>
</feature>
<dbReference type="GO" id="GO:0016020">
    <property type="term" value="C:membrane"/>
    <property type="evidence" value="ECO:0007669"/>
    <property type="project" value="UniProtKB-SubCell"/>
</dbReference>
<evidence type="ECO:0000256" key="1">
    <source>
        <dbReference type="ARBA" id="ARBA00004141"/>
    </source>
</evidence>
<feature type="region of interest" description="Disordered" evidence="9">
    <location>
        <begin position="130"/>
        <end position="152"/>
    </location>
</feature>
<evidence type="ECO:0000256" key="8">
    <source>
        <dbReference type="ARBA" id="ARBA00023242"/>
    </source>
</evidence>
<dbReference type="PANTHER" id="PTHR48022:SF83">
    <property type="entry name" value="MAJOR FACILITATOR SUPERFAMILY (MFS) PROFILE DOMAIN-CONTAINING PROTEIN"/>
    <property type="match status" value="1"/>
</dbReference>
<feature type="transmembrane region" description="Helical" evidence="10">
    <location>
        <begin position="924"/>
        <end position="946"/>
    </location>
</feature>
<dbReference type="NCBIfam" id="TIGR00879">
    <property type="entry name" value="SP"/>
    <property type="match status" value="1"/>
</dbReference>
<sequence length="1305" mass="145553">MNNSAEHMVQQVQAPPLNESNTSFLPTTGSQVAQPQDRSLMNATWVAQDPASVSPYNFQDQRMVAPLVESDPPSLPATNWLPYTNGMDWDFDLYMTQALNNFSPAMGLQTSIWSPSANPLDNATINIGTSPEAGGKGSVAEESPAGSMSVTNSVASSKRHGTFYADGEVSRLARHRNAEVLQNQDHVSRMGNGLEFSHIESEPLVTHAASRSIIPTHTYNRILEQFDELCMTENPVLLFEKFRSDRFPSRQALETCIRSYFENTTTVFQVVHQPTATLEGDNDWILCLALAALGAATSSSASLVSNAEALRTFLQRAITTQYMLIERVKDAPELSFMQACILYDVLELHLQHSINEEALAGTRSFSDYCTKIKRSRWLNLNEPIWDDTWTEDNWKAWAHRESQRRVAYCAWHLDSWYFLTSGKNLSANFSLNDVQTQLPVHEALWLATSLGEWMNLKATHKQPMSLTTLLRSIYQQQPLVQELGDFAQIVAVHAVCRRTLEIGYNILDPLSGLDAGQHHRGESVRDIYWLPSDPEYQKWRNKALDCLDTLHWGTHGVIARLQGLEPPAVLHLHMSRLVLLVPYQDVYDLMCEVVSSHGNDASFAHVGNSRSRREDLVAKIWLWISKDHYKSRLAIVHAGAMFWYIRHHGTGNILEPTSLFVASVILWAYGSFVPLLQASTDENPPVTSRVDTDEEFNPTMIQIDRPCDDELIQIFIRRGNSMQPHMLGVGNICQPGGAHNVLKVGAKLIKNRCSAWPISKTYENLLLHCAQKKEDMVYIEDKSASFVGDEKADHGMAAAAADEEHNLTLMQALKKYPQACFWSIAISSAIIMEGYDIVLIYSFFGQPAFVEKYGEYDVATGKYTLGAAWQAGLGNATQIGTVIGAFLNGYLTHKFGYRKVMVASLLSLLAFVFVSFFAPTVEVILIGQILCGIPWGVFATMAPAYASEVCPTVLRGYLTVYVNLTWAFGQLVGAGVQSALSGSTTQWAYRIPFAIQWVWPLPIALLAYYAPESPWHLIRTGNSEGALRSIERLSPTKTESEHRAQLAMMQHTNQLEMDISAGTSYWDCFKGIDRRRTEIVCMVFAAQPFCGSAMGGTPTYFFIQAGLPTSISFKMTVGGLGIASVGTIISWYLLSAFGRRTLYLWGLGLLAIILITTGTISAADATSVAGNYAQAVMMLLWLLIYYLTVGPICYAIVGETSATRLRNKSVCLARIAYYIANITCGAVNPYLLNPTALNWKGKTGFFWAGTTLTFFLWTFFRLPECKGRTYEELDVLFANKVKTRDFRKFNVNVYAEDGETLVKQE</sequence>
<keyword evidence="8" id="KW-0539">Nucleus</keyword>
<evidence type="ECO:0000256" key="3">
    <source>
        <dbReference type="ARBA" id="ARBA00022448"/>
    </source>
</evidence>
<evidence type="ECO:0000313" key="13">
    <source>
        <dbReference type="Proteomes" id="UP000729357"/>
    </source>
</evidence>
<dbReference type="GO" id="GO:0006351">
    <property type="term" value="P:DNA-templated transcription"/>
    <property type="evidence" value="ECO:0007669"/>
    <property type="project" value="InterPro"/>
</dbReference>
<dbReference type="Pfam" id="PF04082">
    <property type="entry name" value="Fungal_trans"/>
    <property type="match status" value="1"/>
</dbReference>
<dbReference type="PROSITE" id="PS00217">
    <property type="entry name" value="SUGAR_TRANSPORT_2"/>
    <property type="match status" value="1"/>
</dbReference>